<evidence type="ECO:0000256" key="5">
    <source>
        <dbReference type="ARBA" id="ARBA00023136"/>
    </source>
</evidence>
<feature type="transmembrane region" description="Helical" evidence="7">
    <location>
        <begin position="279"/>
        <end position="299"/>
    </location>
</feature>
<dbReference type="AlphaFoldDB" id="A0A518GJW9"/>
<accession>A0A518GJW9</accession>
<proteinExistence type="predicted"/>
<dbReference type="GO" id="GO:0005886">
    <property type="term" value="C:plasma membrane"/>
    <property type="evidence" value="ECO:0007669"/>
    <property type="project" value="UniProtKB-SubCell"/>
</dbReference>
<feature type="transmembrane region" description="Helical" evidence="7">
    <location>
        <begin position="753"/>
        <end position="772"/>
    </location>
</feature>
<evidence type="ECO:0000256" key="2">
    <source>
        <dbReference type="ARBA" id="ARBA00022475"/>
    </source>
</evidence>
<dbReference type="Gene3D" id="1.20.1640.10">
    <property type="entry name" value="Multidrug efflux transporter AcrB transmembrane domain"/>
    <property type="match status" value="2"/>
</dbReference>
<evidence type="ECO:0000313" key="9">
    <source>
        <dbReference type="EMBL" id="QDV28878.1"/>
    </source>
</evidence>
<feature type="transmembrane region" description="Helical" evidence="7">
    <location>
        <begin position="66"/>
        <end position="84"/>
    </location>
</feature>
<feature type="region of interest" description="Disordered" evidence="6">
    <location>
        <begin position="1"/>
        <end position="49"/>
    </location>
</feature>
<feature type="transmembrane region" description="Helical" evidence="7">
    <location>
        <begin position="255"/>
        <end position="272"/>
    </location>
</feature>
<dbReference type="EMBL" id="CP036299">
    <property type="protein sequence ID" value="QDV28878.1"/>
    <property type="molecule type" value="Genomic_DNA"/>
</dbReference>
<name>A0A518GJW9_9PLAN</name>
<dbReference type="Pfam" id="PF03176">
    <property type="entry name" value="MMPL"/>
    <property type="match status" value="2"/>
</dbReference>
<organism evidence="9 10">
    <name type="scientific">Planctopirus ephydatiae</name>
    <dbReference type="NCBI Taxonomy" id="2528019"/>
    <lineage>
        <taxon>Bacteria</taxon>
        <taxon>Pseudomonadati</taxon>
        <taxon>Planctomycetota</taxon>
        <taxon>Planctomycetia</taxon>
        <taxon>Planctomycetales</taxon>
        <taxon>Planctomycetaceae</taxon>
        <taxon>Planctopirus</taxon>
    </lineage>
</organism>
<feature type="transmembrane region" description="Helical" evidence="7">
    <location>
        <begin position="631"/>
        <end position="654"/>
    </location>
</feature>
<feature type="region of interest" description="Disordered" evidence="6">
    <location>
        <begin position="790"/>
        <end position="813"/>
    </location>
</feature>
<evidence type="ECO:0000256" key="6">
    <source>
        <dbReference type="SAM" id="MobiDB-lite"/>
    </source>
</evidence>
<evidence type="ECO:0000256" key="1">
    <source>
        <dbReference type="ARBA" id="ARBA00004651"/>
    </source>
</evidence>
<feature type="compositionally biased region" description="Polar residues" evidence="6">
    <location>
        <begin position="16"/>
        <end position="42"/>
    </location>
</feature>
<dbReference type="PANTHER" id="PTHR33406">
    <property type="entry name" value="MEMBRANE PROTEIN MJ1562-RELATED"/>
    <property type="match status" value="1"/>
</dbReference>
<feature type="transmembrane region" description="Helical" evidence="7">
    <location>
        <begin position="348"/>
        <end position="366"/>
    </location>
</feature>
<keyword evidence="10" id="KW-1185">Reference proteome</keyword>
<dbReference type="InterPro" id="IPR004869">
    <property type="entry name" value="MMPL_dom"/>
</dbReference>
<dbReference type="SUPFAM" id="SSF82866">
    <property type="entry name" value="Multidrug efflux transporter AcrB transmembrane domain"/>
    <property type="match status" value="2"/>
</dbReference>
<keyword evidence="3 7" id="KW-0812">Transmembrane</keyword>
<evidence type="ECO:0000256" key="4">
    <source>
        <dbReference type="ARBA" id="ARBA00022989"/>
    </source>
</evidence>
<keyword evidence="4 7" id="KW-1133">Transmembrane helix</keyword>
<feature type="compositionally biased region" description="Low complexity" evidence="6">
    <location>
        <begin position="1"/>
        <end position="15"/>
    </location>
</feature>
<keyword evidence="2" id="KW-1003">Cell membrane</keyword>
<sequence>MSDSDSSGQSPDPSQTTHQGSAETPLSSQASPLGSSPANHHSNPGPVILPNPWRDRVIDGLIKYRIWWLLLACVLTAISIWPASQLKFDESIESMYAPGNPHLRDYLESKEWFGGDEFVFIAYHDPELFEEAGENRLSQLADEVSAVPGVIPTSVQCLATYLRMTRHPAFRSRREELLDFSRGVLLGSDNQTTCIAVRLQESERAVDSNGQPISRGQTIAKLRALAEKQSFPTFVIGEPILVHDMFRYAQEDGEFMGWAASALLIGVVLFFLRDLRSVILPFVIVQMTILWTKAGLWASHLELTMVSSVLGSLLTIIGVSTVVYMSLYFHELRQSLDRETAFRRMLQVIGIDIIFVCLTTAAGFAAQLSSHLHPVQSFGITMVLGSLLVLVAMTLVLPGGMLLGPDRAGAQKPRGDQQVSQWLTALTQFVLVHRFWMGIVTLAAVIYGTSGLMQLQVETDFTKNFRSSSPVVKSLDFLETRLGGAGLWEVNFPAPHRLTDEHLDKVRQLAENLRGLIGTAEGRGLTKVVAMTDGLDLVPLLPFLIPDAQAQSRWLNSLQPEFVPSLYNAEQGRMRIMLRGLERQSAREKQALIDRVETLAKEQFPDAKVTGLFVLLNYLIDSLLQDQRTDLMVGALGLIAIMSIAYRSIVMGFVSLVPNVLPIMLLLGTMGWLGLRVNIGTAMISSDTMGLTIHDSIFYMSAYLRARRSGLNFQGALGEVQTEVRKPLIYSNVALILGFLVLTTSHFVPLITFGVLVSTAIAGGLLVNLLLLPPLLQLVDRPWLGLTPDSANNARTEETARAEQSPVEQTPSV</sequence>
<evidence type="ECO:0000259" key="8">
    <source>
        <dbReference type="PROSITE" id="PS50156"/>
    </source>
</evidence>
<dbReference type="InterPro" id="IPR050545">
    <property type="entry name" value="Mycobact_MmpL"/>
</dbReference>
<dbReference type="RefSeq" id="WP_145295935.1">
    <property type="nucleotide sequence ID" value="NZ_CP036299.1"/>
</dbReference>
<gene>
    <name evidence="9" type="ORF">Spb1_07440</name>
</gene>
<dbReference type="PROSITE" id="PS50156">
    <property type="entry name" value="SSD"/>
    <property type="match status" value="1"/>
</dbReference>
<feature type="domain" description="SSD" evidence="8">
    <location>
        <begin position="632"/>
        <end position="778"/>
    </location>
</feature>
<dbReference type="OrthoDB" id="5429313at2"/>
<evidence type="ECO:0000256" key="3">
    <source>
        <dbReference type="ARBA" id="ARBA00022692"/>
    </source>
</evidence>
<dbReference type="InterPro" id="IPR000731">
    <property type="entry name" value="SSD"/>
</dbReference>
<feature type="transmembrane region" description="Helical" evidence="7">
    <location>
        <begin position="305"/>
        <end position="327"/>
    </location>
</feature>
<feature type="transmembrane region" description="Helical" evidence="7">
    <location>
        <begin position="728"/>
        <end position="747"/>
    </location>
</feature>
<feature type="transmembrane region" description="Helical" evidence="7">
    <location>
        <begin position="378"/>
        <end position="404"/>
    </location>
</feature>
<protein>
    <submittedName>
        <fullName evidence="9">MMPL family protein</fullName>
    </submittedName>
</protein>
<reference evidence="9 10" key="1">
    <citation type="submission" date="2019-02" db="EMBL/GenBank/DDBJ databases">
        <title>Deep-cultivation of Planctomycetes and their phenomic and genomic characterization uncovers novel biology.</title>
        <authorList>
            <person name="Wiegand S."/>
            <person name="Jogler M."/>
            <person name="Boedeker C."/>
            <person name="Pinto D."/>
            <person name="Vollmers J."/>
            <person name="Rivas-Marin E."/>
            <person name="Kohn T."/>
            <person name="Peeters S.H."/>
            <person name="Heuer A."/>
            <person name="Rast P."/>
            <person name="Oberbeckmann S."/>
            <person name="Bunk B."/>
            <person name="Jeske O."/>
            <person name="Meyerdierks A."/>
            <person name="Storesund J.E."/>
            <person name="Kallscheuer N."/>
            <person name="Luecker S."/>
            <person name="Lage O.M."/>
            <person name="Pohl T."/>
            <person name="Merkel B.J."/>
            <person name="Hornburger P."/>
            <person name="Mueller R.-W."/>
            <person name="Bruemmer F."/>
            <person name="Labrenz M."/>
            <person name="Spormann A.M."/>
            <person name="Op den Camp H."/>
            <person name="Overmann J."/>
            <person name="Amann R."/>
            <person name="Jetten M.S.M."/>
            <person name="Mascher T."/>
            <person name="Medema M.H."/>
            <person name="Devos D.P."/>
            <person name="Kaster A.-K."/>
            <person name="Ovreas L."/>
            <person name="Rohde M."/>
            <person name="Galperin M.Y."/>
            <person name="Jogler C."/>
        </authorList>
    </citation>
    <scope>NUCLEOTIDE SEQUENCE [LARGE SCALE GENOMIC DNA]</scope>
    <source>
        <strain evidence="9 10">Spb1</strain>
    </source>
</reference>
<dbReference type="Proteomes" id="UP000315349">
    <property type="component" value="Chromosome"/>
</dbReference>
<comment type="subcellular location">
    <subcellularLocation>
        <location evidence="1">Cell membrane</location>
        <topology evidence="1">Multi-pass membrane protein</topology>
    </subcellularLocation>
</comment>
<keyword evidence="5 7" id="KW-0472">Membrane</keyword>
<feature type="transmembrane region" description="Helical" evidence="7">
    <location>
        <begin position="660"/>
        <end position="679"/>
    </location>
</feature>
<dbReference type="KEGG" id="peh:Spb1_07440"/>
<dbReference type="PANTHER" id="PTHR33406:SF12">
    <property type="entry name" value="BLR2997 PROTEIN"/>
    <property type="match status" value="1"/>
</dbReference>
<evidence type="ECO:0000256" key="7">
    <source>
        <dbReference type="SAM" id="Phobius"/>
    </source>
</evidence>
<evidence type="ECO:0000313" key="10">
    <source>
        <dbReference type="Proteomes" id="UP000315349"/>
    </source>
</evidence>